<keyword evidence="6 10" id="KW-0406">Ion transport</keyword>
<comment type="similarity">
    <text evidence="3 10 11">Belongs to the ATPase epsilon chain family.</text>
</comment>
<keyword evidence="9 10" id="KW-0066">ATP synthesis</keyword>
<keyword evidence="8 10" id="KW-0139">CF(1)</keyword>
<dbReference type="NCBIfam" id="NF001851">
    <property type="entry name" value="PRK00571.2-4"/>
    <property type="match status" value="1"/>
</dbReference>
<dbReference type="InterPro" id="IPR020546">
    <property type="entry name" value="ATP_synth_F1_dsu/esu_N"/>
</dbReference>
<dbReference type="SUPFAM" id="SSF51344">
    <property type="entry name" value="Epsilon subunit of F1F0-ATP synthase N-terminal domain"/>
    <property type="match status" value="1"/>
</dbReference>
<gene>
    <name evidence="10 13" type="primary">atpC</name>
    <name evidence="13" type="ORF">PsB1_1353</name>
</gene>
<reference evidence="13" key="2">
    <citation type="journal article" date="2023" name="ISME Commun">
        <title>Characterization of a bloom-associated alphaproteobacterial lineage, 'Candidatus Phycosocius': insights into freshwater algal-bacterial interactions.</title>
        <authorList>
            <person name="Tanabe Y."/>
            <person name="Yamaguchi H."/>
            <person name="Yoshida M."/>
            <person name="Kai A."/>
            <person name="Okazaki Y."/>
        </authorList>
    </citation>
    <scope>NUCLEOTIDE SEQUENCE</scope>
    <source>
        <strain evidence="13">BOTRYCO-1</strain>
    </source>
</reference>
<reference evidence="13" key="1">
    <citation type="submission" date="2021-05" db="EMBL/GenBank/DDBJ databases">
        <authorList>
            <person name="Tanabe Y."/>
        </authorList>
    </citation>
    <scope>NUCLEOTIDE SEQUENCE</scope>
    <source>
        <strain evidence="13">BOTRYCO-1</strain>
    </source>
</reference>
<dbReference type="PANTHER" id="PTHR13822">
    <property type="entry name" value="ATP SYNTHASE DELTA/EPSILON CHAIN"/>
    <property type="match status" value="1"/>
</dbReference>
<dbReference type="Gene3D" id="2.60.15.10">
    <property type="entry name" value="F0F1 ATP synthase delta/epsilon subunit, N-terminal"/>
    <property type="match status" value="1"/>
</dbReference>
<evidence type="ECO:0000256" key="2">
    <source>
        <dbReference type="ARBA" id="ARBA00004184"/>
    </source>
</evidence>
<evidence type="ECO:0000313" key="14">
    <source>
        <dbReference type="Proteomes" id="UP001161064"/>
    </source>
</evidence>
<evidence type="ECO:0000256" key="10">
    <source>
        <dbReference type="HAMAP-Rule" id="MF_00530"/>
    </source>
</evidence>
<keyword evidence="14" id="KW-1185">Reference proteome</keyword>
<dbReference type="HAMAP" id="MF_00530">
    <property type="entry name" value="ATP_synth_epsil_bac"/>
    <property type="match status" value="1"/>
</dbReference>
<organism evidence="13 14">
    <name type="scientific">Candidatus Phycosocius spiralis</name>
    <dbReference type="NCBI Taxonomy" id="2815099"/>
    <lineage>
        <taxon>Bacteria</taxon>
        <taxon>Pseudomonadati</taxon>
        <taxon>Pseudomonadota</taxon>
        <taxon>Alphaproteobacteria</taxon>
        <taxon>Caulobacterales</taxon>
        <taxon>Caulobacterales incertae sedis</taxon>
        <taxon>Candidatus Phycosocius</taxon>
    </lineage>
</organism>
<evidence type="ECO:0000256" key="1">
    <source>
        <dbReference type="ARBA" id="ARBA00003543"/>
    </source>
</evidence>
<dbReference type="RefSeq" id="WP_284359985.1">
    <property type="nucleotide sequence ID" value="NZ_BPFZ01000007.1"/>
</dbReference>
<protein>
    <recommendedName>
        <fullName evidence="10">ATP synthase epsilon chain</fullName>
    </recommendedName>
    <alternativeName>
        <fullName evidence="10">ATP synthase F1 sector epsilon subunit</fullName>
    </alternativeName>
    <alternativeName>
        <fullName evidence="10">F-ATPase epsilon subunit</fullName>
    </alternativeName>
</protein>
<comment type="function">
    <text evidence="1 10">Produces ATP from ADP in the presence of a proton gradient across the membrane.</text>
</comment>
<evidence type="ECO:0000256" key="6">
    <source>
        <dbReference type="ARBA" id="ARBA00023065"/>
    </source>
</evidence>
<evidence type="ECO:0000256" key="4">
    <source>
        <dbReference type="ARBA" id="ARBA00022448"/>
    </source>
</evidence>
<dbReference type="CDD" id="cd12152">
    <property type="entry name" value="F1-ATPase_delta"/>
    <property type="match status" value="1"/>
</dbReference>
<evidence type="ECO:0000256" key="8">
    <source>
        <dbReference type="ARBA" id="ARBA00023196"/>
    </source>
</evidence>
<name>A0ABQ4PVY1_9PROT</name>
<feature type="domain" description="ATP synthase F1 complex delta/epsilon subunit N-terminal" evidence="12">
    <location>
        <begin position="7"/>
        <end position="85"/>
    </location>
</feature>
<keyword evidence="7 10" id="KW-0472">Membrane</keyword>
<comment type="subcellular location">
    <subcellularLocation>
        <location evidence="10">Cell membrane</location>
        <topology evidence="10">Peripheral membrane protein</topology>
    </subcellularLocation>
    <subcellularLocation>
        <location evidence="2">Endomembrane system</location>
        <topology evidence="2">Peripheral membrane protein</topology>
    </subcellularLocation>
</comment>
<dbReference type="NCBIfam" id="NF009983">
    <property type="entry name" value="PRK13449.1"/>
    <property type="match status" value="1"/>
</dbReference>
<dbReference type="InterPro" id="IPR001469">
    <property type="entry name" value="ATP_synth_F1_dsu/esu"/>
</dbReference>
<evidence type="ECO:0000259" key="12">
    <source>
        <dbReference type="Pfam" id="PF02823"/>
    </source>
</evidence>
<accession>A0ABQ4PVY1</accession>
<evidence type="ECO:0000256" key="5">
    <source>
        <dbReference type="ARBA" id="ARBA00022781"/>
    </source>
</evidence>
<dbReference type="InterPro" id="IPR036771">
    <property type="entry name" value="ATPsynth_dsu/esu_N"/>
</dbReference>
<dbReference type="NCBIfam" id="TIGR01216">
    <property type="entry name" value="ATP_synt_epsi"/>
    <property type="match status" value="1"/>
</dbReference>
<evidence type="ECO:0000313" key="13">
    <source>
        <dbReference type="EMBL" id="GIU67199.1"/>
    </source>
</evidence>
<comment type="caution">
    <text evidence="13">The sequence shown here is derived from an EMBL/GenBank/DDBJ whole genome shotgun (WGS) entry which is preliminary data.</text>
</comment>
<evidence type="ECO:0000256" key="7">
    <source>
        <dbReference type="ARBA" id="ARBA00023136"/>
    </source>
</evidence>
<sequence length="133" mass="14254">MASQGKLHFSLVSPERSLYSGEVDQVVVPGVDGQFGALSLHAPFMTVIKSGAILILDGADERRIYVGGGFADVSAQGLTILAEDAVDLSSLDTKALERDLHNAREDLRDAKDSYGKDLAQRKLDRLEAIQAAV</sequence>
<dbReference type="Proteomes" id="UP001161064">
    <property type="component" value="Unassembled WGS sequence"/>
</dbReference>
<evidence type="ECO:0000256" key="11">
    <source>
        <dbReference type="RuleBase" id="RU003656"/>
    </source>
</evidence>
<keyword evidence="5 10" id="KW-0375">Hydrogen ion transport</keyword>
<keyword evidence="4 10" id="KW-0813">Transport</keyword>
<dbReference type="EMBL" id="BPFZ01000007">
    <property type="protein sequence ID" value="GIU67199.1"/>
    <property type="molecule type" value="Genomic_DNA"/>
</dbReference>
<evidence type="ECO:0000256" key="9">
    <source>
        <dbReference type="ARBA" id="ARBA00023310"/>
    </source>
</evidence>
<evidence type="ECO:0000256" key="3">
    <source>
        <dbReference type="ARBA" id="ARBA00005712"/>
    </source>
</evidence>
<dbReference type="Pfam" id="PF02823">
    <property type="entry name" value="ATP-synt_DE_N"/>
    <property type="match status" value="1"/>
</dbReference>
<dbReference type="PANTHER" id="PTHR13822:SF10">
    <property type="entry name" value="ATP SYNTHASE EPSILON CHAIN, CHLOROPLASTIC"/>
    <property type="match status" value="1"/>
</dbReference>
<keyword evidence="10" id="KW-1003">Cell membrane</keyword>
<proteinExistence type="inferred from homology"/>
<comment type="subunit">
    <text evidence="10 11">F-type ATPases have 2 components, CF(1) - the catalytic core - and CF(0) - the membrane proton channel. CF(1) has five subunits: alpha(3), beta(3), gamma(1), delta(1), epsilon(1). CF(0) has three main subunits: a, b and c.</text>
</comment>